<dbReference type="GO" id="GO:0000271">
    <property type="term" value="P:polysaccharide biosynthetic process"/>
    <property type="evidence" value="ECO:0007669"/>
    <property type="project" value="TreeGrafter"/>
</dbReference>
<name>A0A081CT79_9HYPH</name>
<feature type="transmembrane region" description="Helical" evidence="1">
    <location>
        <begin position="260"/>
        <end position="281"/>
    </location>
</feature>
<accession>A0A081CT79</accession>
<gene>
    <name evidence="3" type="ORF">RRU01S_07_04010</name>
</gene>
<dbReference type="PANTHER" id="PTHR23028">
    <property type="entry name" value="ACETYLTRANSFERASE"/>
    <property type="match status" value="1"/>
</dbReference>
<sequence length="372" mass="40892">MPTTVAANQAGPQRSINRYENIDALRAIAALAVVVQHLFGDILREATNQQGIAFRVAATSIAHFDAGRFGVVLFFLISGFVVPFSIKGRYPLHRFAISRFFRLFPAMWLALLCLGIASTMHGQMPSLPTVLANMTMVPSLFHQPWMSGAYWTLTSEIVFYVLSAGLFTLRVLYRPAVIASFATLLVLATAGPIVLRSAGLALPVQYISLHVSFVYLGLLLRMALVDRLAGAWVGAIFVLLVQTGVLLTIGEFSLSRQDGFFLVGEFPILASYLAALFVFVFSVKTGRPNHPFLSWLGALSYSIYLFHGIAALMVFSLIPLTGTSIDLPIALVILALTLAMSVFVYEYLEKPMINLGYRFIRREDNAESKIAV</sequence>
<dbReference type="GO" id="GO:0016747">
    <property type="term" value="F:acyltransferase activity, transferring groups other than amino-acyl groups"/>
    <property type="evidence" value="ECO:0007669"/>
    <property type="project" value="InterPro"/>
</dbReference>
<dbReference type="eggNOG" id="COG1835">
    <property type="taxonomic scope" value="Bacteria"/>
</dbReference>
<dbReference type="EMBL" id="BBJU01000007">
    <property type="protein sequence ID" value="GAK69875.1"/>
    <property type="molecule type" value="Genomic_DNA"/>
</dbReference>
<keyword evidence="1" id="KW-0812">Transmembrane</keyword>
<feature type="transmembrane region" description="Helical" evidence="1">
    <location>
        <begin position="69"/>
        <end position="88"/>
    </location>
</feature>
<dbReference type="InterPro" id="IPR050879">
    <property type="entry name" value="Acyltransferase_3"/>
</dbReference>
<protein>
    <recommendedName>
        <fullName evidence="2">Acyltransferase 3 domain-containing protein</fullName>
    </recommendedName>
</protein>
<feature type="transmembrane region" description="Helical" evidence="1">
    <location>
        <begin position="293"/>
        <end position="315"/>
    </location>
</feature>
<dbReference type="PANTHER" id="PTHR23028:SF131">
    <property type="entry name" value="BLR2367 PROTEIN"/>
    <property type="match status" value="1"/>
</dbReference>
<dbReference type="InterPro" id="IPR002656">
    <property type="entry name" value="Acyl_transf_3_dom"/>
</dbReference>
<feature type="transmembrane region" description="Helical" evidence="1">
    <location>
        <begin position="207"/>
        <end position="224"/>
    </location>
</feature>
<keyword evidence="1" id="KW-0472">Membrane</keyword>
<feature type="transmembrane region" description="Helical" evidence="1">
    <location>
        <begin position="176"/>
        <end position="195"/>
    </location>
</feature>
<dbReference type="AlphaFoldDB" id="A0A081CT79"/>
<dbReference type="Pfam" id="PF01757">
    <property type="entry name" value="Acyl_transf_3"/>
    <property type="match status" value="1"/>
</dbReference>
<feature type="domain" description="Acyltransferase 3" evidence="2">
    <location>
        <begin position="20"/>
        <end position="345"/>
    </location>
</feature>
<keyword evidence="1" id="KW-1133">Transmembrane helix</keyword>
<dbReference type="GO" id="GO:0016020">
    <property type="term" value="C:membrane"/>
    <property type="evidence" value="ECO:0007669"/>
    <property type="project" value="TreeGrafter"/>
</dbReference>
<evidence type="ECO:0000259" key="2">
    <source>
        <dbReference type="Pfam" id="PF01757"/>
    </source>
</evidence>
<evidence type="ECO:0000313" key="3">
    <source>
        <dbReference type="EMBL" id="GAK69875.1"/>
    </source>
</evidence>
<dbReference type="Proteomes" id="UP000028701">
    <property type="component" value="Unassembled WGS sequence"/>
</dbReference>
<evidence type="ECO:0000313" key="4">
    <source>
        <dbReference type="Proteomes" id="UP000028701"/>
    </source>
</evidence>
<feature type="transmembrane region" description="Helical" evidence="1">
    <location>
        <begin position="100"/>
        <end position="120"/>
    </location>
</feature>
<comment type="caution">
    <text evidence="3">The sequence shown here is derived from an EMBL/GenBank/DDBJ whole genome shotgun (WGS) entry which is preliminary data.</text>
</comment>
<feature type="transmembrane region" description="Helical" evidence="1">
    <location>
        <begin position="327"/>
        <end position="348"/>
    </location>
</feature>
<feature type="transmembrane region" description="Helical" evidence="1">
    <location>
        <begin position="231"/>
        <end position="254"/>
    </location>
</feature>
<feature type="transmembrane region" description="Helical" evidence="1">
    <location>
        <begin position="148"/>
        <end position="169"/>
    </location>
</feature>
<reference evidence="3 4" key="1">
    <citation type="submission" date="2014-08" db="EMBL/GenBank/DDBJ databases">
        <title>Whole genome shotgun sequence of Rhizobium rubi NBRC 13261.</title>
        <authorList>
            <person name="Katano-Makiyama Y."/>
            <person name="Hosoyama A."/>
            <person name="Hashimoto M."/>
            <person name="Hosoyama Y."/>
            <person name="Noguchi M."/>
            <person name="Tsuchikane K."/>
            <person name="Uohara A."/>
            <person name="Ohji S."/>
            <person name="Ichikawa N."/>
            <person name="Kimura A."/>
            <person name="Yamazoe A."/>
            <person name="Fujita N."/>
        </authorList>
    </citation>
    <scope>NUCLEOTIDE SEQUENCE [LARGE SCALE GENOMIC DNA]</scope>
    <source>
        <strain evidence="3 4">NBRC 13261</strain>
    </source>
</reference>
<evidence type="ECO:0000256" key="1">
    <source>
        <dbReference type="SAM" id="Phobius"/>
    </source>
</evidence>
<proteinExistence type="predicted"/>
<organism evidence="3 4">
    <name type="scientific">Agrobacterium rubi TR3 = NBRC 13261</name>
    <dbReference type="NCBI Taxonomy" id="1368415"/>
    <lineage>
        <taxon>Bacteria</taxon>
        <taxon>Pseudomonadati</taxon>
        <taxon>Pseudomonadota</taxon>
        <taxon>Alphaproteobacteria</taxon>
        <taxon>Hyphomicrobiales</taxon>
        <taxon>Rhizobiaceae</taxon>
        <taxon>Rhizobium/Agrobacterium group</taxon>
        <taxon>Agrobacterium</taxon>
    </lineage>
</organism>